<dbReference type="Pfam" id="PF12679">
    <property type="entry name" value="ABC2_membrane_2"/>
    <property type="match status" value="1"/>
</dbReference>
<evidence type="ECO:0000256" key="1">
    <source>
        <dbReference type="SAM" id="Phobius"/>
    </source>
</evidence>
<proteinExistence type="predicted"/>
<feature type="transmembrane region" description="Helical" evidence="1">
    <location>
        <begin position="123"/>
        <end position="142"/>
    </location>
</feature>
<feature type="transmembrane region" description="Helical" evidence="1">
    <location>
        <begin position="163"/>
        <end position="189"/>
    </location>
</feature>
<dbReference type="PANTHER" id="PTHR37305:SF1">
    <property type="entry name" value="MEMBRANE PROTEIN"/>
    <property type="match status" value="1"/>
</dbReference>
<dbReference type="STRING" id="519424.AZF04_14090"/>
<feature type="transmembrane region" description="Helical" evidence="1">
    <location>
        <begin position="21"/>
        <end position="42"/>
    </location>
</feature>
<feature type="transmembrane region" description="Helical" evidence="1">
    <location>
        <begin position="219"/>
        <end position="240"/>
    </location>
</feature>
<evidence type="ECO:0000313" key="2">
    <source>
        <dbReference type="EMBL" id="KYG25613.1"/>
    </source>
</evidence>
<sequence>MSNFFQLIKNEQIKLYRLKSTWAMYILLFVIIVGMGLVLKVFNEELVSNTYSDNWQEELRTENEMLLEEIEEFESEEDSFFINLIDYNYDQIEINSYYLDQDIAPPSYDGWAFLLENAGLSSLISLFTIIVGAGIIANEFKWGTIKLLLIRPVSRTKILLSKYLSVLIFALSLLLFLMISSLIIGGLLFGLEGINPIYMLQTTEGLIESTFLLEVLKQFGFNSINLIMMATFAFMISTIFRSSSMAIGIAIFLMFSGNIIVNSLSSYEWSKYILFANTNLNQYFNSYGPIIEGMTLTFSVIVLIVYYVAFLALSWFAFTKRDIAGN</sequence>
<keyword evidence="3" id="KW-1185">Reference proteome</keyword>
<reference evidence="2" key="1">
    <citation type="submission" date="2016-02" db="EMBL/GenBank/DDBJ databases">
        <title>Genome sequence of Bacillus trypoxylicola KCTC 13244(T).</title>
        <authorList>
            <person name="Jeong H."/>
            <person name="Park S.-H."/>
            <person name="Choi S.-K."/>
        </authorList>
    </citation>
    <scope>NUCLEOTIDE SEQUENCE [LARGE SCALE GENOMIC DNA]</scope>
    <source>
        <strain evidence="2">KCTC 13244</strain>
    </source>
</reference>
<organism evidence="2 3">
    <name type="scientific">Alkalihalobacillus trypoxylicola</name>
    <dbReference type="NCBI Taxonomy" id="519424"/>
    <lineage>
        <taxon>Bacteria</taxon>
        <taxon>Bacillati</taxon>
        <taxon>Bacillota</taxon>
        <taxon>Bacilli</taxon>
        <taxon>Bacillales</taxon>
        <taxon>Bacillaceae</taxon>
        <taxon>Alkalihalobacillus</taxon>
    </lineage>
</organism>
<keyword evidence="1" id="KW-0472">Membrane</keyword>
<dbReference type="RefSeq" id="WP_061950376.1">
    <property type="nucleotide sequence ID" value="NZ_LTAO01000040.1"/>
</dbReference>
<feature type="transmembrane region" description="Helical" evidence="1">
    <location>
        <begin position="296"/>
        <end position="318"/>
    </location>
</feature>
<dbReference type="Proteomes" id="UP000075806">
    <property type="component" value="Unassembled WGS sequence"/>
</dbReference>
<dbReference type="GO" id="GO:0140359">
    <property type="term" value="F:ABC-type transporter activity"/>
    <property type="evidence" value="ECO:0007669"/>
    <property type="project" value="InterPro"/>
</dbReference>
<dbReference type="AlphaFoldDB" id="A0A161P5X3"/>
<dbReference type="GO" id="GO:0005886">
    <property type="term" value="C:plasma membrane"/>
    <property type="evidence" value="ECO:0007669"/>
    <property type="project" value="UniProtKB-SubCell"/>
</dbReference>
<protein>
    <submittedName>
        <fullName evidence="2">ABC transporter permease</fullName>
    </submittedName>
</protein>
<keyword evidence="1" id="KW-1133">Transmembrane helix</keyword>
<accession>A0A161P5X3</accession>
<feature type="transmembrane region" description="Helical" evidence="1">
    <location>
        <begin position="247"/>
        <end position="265"/>
    </location>
</feature>
<gene>
    <name evidence="2" type="ORF">AZF04_14090</name>
</gene>
<dbReference type="OrthoDB" id="8613028at2"/>
<name>A0A161P5X3_9BACI</name>
<dbReference type="PANTHER" id="PTHR37305">
    <property type="entry name" value="INTEGRAL MEMBRANE PROTEIN-RELATED"/>
    <property type="match status" value="1"/>
</dbReference>
<evidence type="ECO:0000313" key="3">
    <source>
        <dbReference type="Proteomes" id="UP000075806"/>
    </source>
</evidence>
<comment type="caution">
    <text evidence="2">The sequence shown here is derived from an EMBL/GenBank/DDBJ whole genome shotgun (WGS) entry which is preliminary data.</text>
</comment>
<dbReference type="EMBL" id="LTAO01000040">
    <property type="protein sequence ID" value="KYG25613.1"/>
    <property type="molecule type" value="Genomic_DNA"/>
</dbReference>
<keyword evidence="1" id="KW-0812">Transmembrane</keyword>